<name>O31012_VIBAN</name>
<evidence type="ECO:0000313" key="7">
    <source>
        <dbReference type="Proteomes" id="UP000722957"/>
    </source>
</evidence>
<reference evidence="6 7" key="2">
    <citation type="journal article" date="2021" name="PeerJ">
        <title>Analysis of 44 Vibrio anguillarum genomes reveals high genetic diversity.</title>
        <authorList>
            <person name="Hansen M.J."/>
            <person name="Dalsgaard I."/>
        </authorList>
    </citation>
    <scope>NUCLEOTIDE SEQUENCE [LARGE SCALE GENOMIC DNA]</scope>
    <source>
        <strain evidence="6 7">17-16730-2A</strain>
    </source>
</reference>
<accession>O31012</accession>
<protein>
    <submittedName>
        <fullName evidence="6">Glycosyltransferase family 61 protein</fullName>
    </submittedName>
    <submittedName>
        <fullName evidence="5">Uncharacterized protein orf51x5</fullName>
    </submittedName>
</protein>
<keyword evidence="2" id="KW-0808">Transferase</keyword>
<dbReference type="Proteomes" id="UP000722957">
    <property type="component" value="Unassembled WGS sequence"/>
</dbReference>
<sequence>MRDSYIFIMNKLKIVSILKVFYYMLPKFIRVQYSDSVTVLRNMALGDKSLHNDFFVENKIKLVKELESLGATFDIITHIIGRKNIIGAPAIYIDNVRCFRPSLEGGLLDVKVIHLFHVTLIGSTDGVIYKDKMYHQELLSMRHTNDLKQPDIFVSQNFVKIHNYDYLVRSRKNVLNIEGPAISLLKEHSSNYYHCVTEILPKLQQILSCVPSNKDSFSILIDDCMPIQVVNMINVILSAYTCFQYELIKVEKGQKVNCNEVIYCTPLWLSLDNTQYLPDPKNEFFVSVDSLKKLKGHISSVLFAPTVSSKYRKVYLQRQNNRLRKISNILEVERVLYKHGFEFVNTGTLSFQEQYELFSDTDVVIGVSGASFTNILFMQRNSKAILLSPSAQCTNYYIFQPLADVSEVELVHLLSKPDDDSNSLHGDASVNVEELELFLSEMSCDIYR</sequence>
<gene>
    <name evidence="5" type="primary">orf51x5</name>
    <name evidence="6" type="ORF">EAY07_07260</name>
</gene>
<feature type="domain" description="Glycosyltransferase 61 catalytic" evidence="4">
    <location>
        <begin position="192"/>
        <end position="384"/>
    </location>
</feature>
<dbReference type="PANTHER" id="PTHR20961">
    <property type="entry name" value="GLYCOSYLTRANSFERASE"/>
    <property type="match status" value="1"/>
</dbReference>
<dbReference type="InterPro" id="IPR007657">
    <property type="entry name" value="Glycosyltransferase_61"/>
</dbReference>
<evidence type="ECO:0000259" key="4">
    <source>
        <dbReference type="Pfam" id="PF04577"/>
    </source>
</evidence>
<evidence type="ECO:0000256" key="3">
    <source>
        <dbReference type="ARBA" id="ARBA00023180"/>
    </source>
</evidence>
<dbReference type="EMBL" id="AF025396">
    <property type="protein sequence ID" value="AAB81629.1"/>
    <property type="molecule type" value="Genomic_DNA"/>
</dbReference>
<dbReference type="GO" id="GO:0016757">
    <property type="term" value="F:glycosyltransferase activity"/>
    <property type="evidence" value="ECO:0007669"/>
    <property type="project" value="UniProtKB-KW"/>
</dbReference>
<dbReference type="Pfam" id="PF04577">
    <property type="entry name" value="Glyco_transf_61"/>
    <property type="match status" value="1"/>
</dbReference>
<evidence type="ECO:0000313" key="6">
    <source>
        <dbReference type="EMBL" id="MBF4271846.1"/>
    </source>
</evidence>
<keyword evidence="3" id="KW-0325">Glycoprotein</keyword>
<dbReference type="EMBL" id="RDOM01000013">
    <property type="protein sequence ID" value="MBF4271846.1"/>
    <property type="molecule type" value="Genomic_DNA"/>
</dbReference>
<dbReference type="AlphaFoldDB" id="O31012"/>
<evidence type="ECO:0000313" key="5">
    <source>
        <dbReference type="EMBL" id="AAB81629.1"/>
    </source>
</evidence>
<dbReference type="InterPro" id="IPR049625">
    <property type="entry name" value="Glyco_transf_61_cat"/>
</dbReference>
<dbReference type="OMA" id="QEGERNC"/>
<evidence type="ECO:0000256" key="1">
    <source>
        <dbReference type="ARBA" id="ARBA00022676"/>
    </source>
</evidence>
<proteinExistence type="predicted"/>
<reference evidence="5" key="1">
    <citation type="submission" date="1997-09" db="EMBL/GenBank/DDBJ databases">
        <authorList>
            <person name="Jedani K.E."/>
            <person name="Stroeher U.H."/>
            <person name="Manning P.A."/>
        </authorList>
    </citation>
    <scope>NUCLEOTIDE SEQUENCE</scope>
    <source>
        <strain evidence="5">85-3954-2</strain>
    </source>
</reference>
<evidence type="ECO:0000256" key="2">
    <source>
        <dbReference type="ARBA" id="ARBA00022679"/>
    </source>
</evidence>
<keyword evidence="1" id="KW-0328">Glycosyltransferase</keyword>
<organism evidence="5">
    <name type="scientific">Vibrio anguillarum</name>
    <name type="common">Listonella anguillarum</name>
    <dbReference type="NCBI Taxonomy" id="55601"/>
    <lineage>
        <taxon>Bacteria</taxon>
        <taxon>Pseudomonadati</taxon>
        <taxon>Pseudomonadota</taxon>
        <taxon>Gammaproteobacteria</taxon>
        <taxon>Vibrionales</taxon>
        <taxon>Vibrionaceae</taxon>
        <taxon>Vibrio</taxon>
    </lineage>
</organism>